<evidence type="ECO:0000256" key="3">
    <source>
        <dbReference type="SAM" id="MobiDB-lite"/>
    </source>
</evidence>
<comment type="caution">
    <text evidence="9">The sequence shown here is derived from an EMBL/GenBank/DDBJ whole genome shotgun (WGS) entry which is preliminary data.</text>
</comment>
<evidence type="ECO:0000313" key="10">
    <source>
        <dbReference type="Proteomes" id="UP001501565"/>
    </source>
</evidence>
<dbReference type="Gene3D" id="2.40.420.20">
    <property type="match status" value="1"/>
</dbReference>
<dbReference type="NCBIfam" id="TIGR01730">
    <property type="entry name" value="RND_mfp"/>
    <property type="match status" value="1"/>
</dbReference>
<feature type="domain" description="CusB-like beta-barrel" evidence="7">
    <location>
        <begin position="254"/>
        <end position="331"/>
    </location>
</feature>
<dbReference type="Pfam" id="PF25954">
    <property type="entry name" value="Beta-barrel_RND_2"/>
    <property type="match status" value="1"/>
</dbReference>
<dbReference type="Pfam" id="PF25919">
    <property type="entry name" value="BSH_CusB"/>
    <property type="match status" value="1"/>
</dbReference>
<dbReference type="Gene3D" id="2.40.30.170">
    <property type="match status" value="1"/>
</dbReference>
<feature type="region of interest" description="Disordered" evidence="3">
    <location>
        <begin position="407"/>
        <end position="429"/>
    </location>
</feature>
<evidence type="ECO:0000256" key="1">
    <source>
        <dbReference type="ARBA" id="ARBA00009477"/>
    </source>
</evidence>
<dbReference type="InterPro" id="IPR058790">
    <property type="entry name" value="BSH_CusB"/>
</dbReference>
<evidence type="ECO:0000256" key="2">
    <source>
        <dbReference type="ARBA" id="ARBA00022448"/>
    </source>
</evidence>
<feature type="domain" description="CusB-like three alpha-helical bundle" evidence="5">
    <location>
        <begin position="170"/>
        <end position="215"/>
    </location>
</feature>
<keyword evidence="4" id="KW-0812">Transmembrane</keyword>
<dbReference type="Gene3D" id="2.40.50.100">
    <property type="match status" value="1"/>
</dbReference>
<evidence type="ECO:0000259" key="5">
    <source>
        <dbReference type="Pfam" id="PF25869"/>
    </source>
</evidence>
<dbReference type="InterPro" id="IPR051909">
    <property type="entry name" value="MFP_Cation_Efflux"/>
</dbReference>
<sequence>MNNKFTYPVLIFVGAIAGALAVNFIPAIYLQEKDEPQSGAMSMEPAAEPEPLYWVAPMDANYRRDEPGLSPMGMELIPVYAEEQGSVDEGPGTIRVKPDVINNLGVRTALVKKSTLHTAIKTVGYVQYNEEQLVHVHPRVEGWIDKLLIKAEGEPVKKGQAMYSIYSPTLVNAQEEMVLALSRNNQRLIQAAKDRLKALQMPESAIKKLIKTRKVLQTVTFYAPQNGVVDNLNIREGFYVKPGTQVMSIGSLEEVWVEAEVFERQAAMVAPDKEVSMTLDYLPGREWTGTVDYVYPTLDPKTRTVKVRMRFANEEGVLKPNMFAQVIIHSESADEALVIPREAVIRTGTQNRVVLALDDGYFKSIEVKLGQLDDQGIVILNGLNEGERVVTSAQFLIDSESSKTSDFKRMEFSQTSDSDESNDMAAESSGLERAGLERAWVEARIESVMLPMEGMRAMVGVTHEPIESWSWPEMYMDFPVVPSVDVSQLKEGMTVHIEINKYPDHSFEINQVHIPDSDMGSMNATEQSTESSGGMQ</sequence>
<dbReference type="InterPro" id="IPR042230">
    <property type="entry name" value="CusF_sf"/>
</dbReference>
<feature type="compositionally biased region" description="Polar residues" evidence="3">
    <location>
        <begin position="520"/>
        <end position="536"/>
    </location>
</feature>
<keyword evidence="10" id="KW-1185">Reference proteome</keyword>
<dbReference type="Pfam" id="PF25869">
    <property type="entry name" value="3HB_CusB"/>
    <property type="match status" value="1"/>
</dbReference>
<dbReference type="PANTHER" id="PTHR30097:SF15">
    <property type="entry name" value="CATION EFFLUX SYSTEM PROTEIN CUSB"/>
    <property type="match status" value="1"/>
</dbReference>
<keyword evidence="4" id="KW-0472">Membrane</keyword>
<evidence type="ECO:0000313" key="9">
    <source>
        <dbReference type="EMBL" id="GAA3933751.1"/>
    </source>
</evidence>
<dbReference type="InterPro" id="IPR058791">
    <property type="entry name" value="3HB_CusB"/>
</dbReference>
<evidence type="ECO:0000259" key="8">
    <source>
        <dbReference type="Pfam" id="PF25967"/>
    </source>
</evidence>
<accession>A0ABP7N039</accession>
<feature type="region of interest" description="Disordered" evidence="3">
    <location>
        <begin position="515"/>
        <end position="536"/>
    </location>
</feature>
<feature type="domain" description="Multidrug resistance protein MdtA-like C-terminal permuted SH3" evidence="8">
    <location>
        <begin position="336"/>
        <end position="392"/>
    </location>
</feature>
<dbReference type="Gene3D" id="6.10.140.730">
    <property type="match status" value="1"/>
</dbReference>
<feature type="domain" description="CusB-like barrel-sandwich hybrid" evidence="6">
    <location>
        <begin position="134"/>
        <end position="249"/>
    </location>
</feature>
<dbReference type="Gene3D" id="2.40.50.320">
    <property type="entry name" value="Copper binding periplasmic protein CusF"/>
    <property type="match status" value="1"/>
</dbReference>
<dbReference type="Pfam" id="PF11604">
    <property type="entry name" value="CusF_Ec"/>
    <property type="match status" value="1"/>
</dbReference>
<feature type="transmembrane region" description="Helical" evidence="4">
    <location>
        <begin position="7"/>
        <end position="29"/>
    </location>
</feature>
<dbReference type="InterPro" id="IPR058627">
    <property type="entry name" value="MdtA-like_C"/>
</dbReference>
<keyword evidence="4" id="KW-1133">Transmembrane helix</keyword>
<evidence type="ECO:0000259" key="7">
    <source>
        <dbReference type="Pfam" id="PF25954"/>
    </source>
</evidence>
<dbReference type="Pfam" id="PF25967">
    <property type="entry name" value="RND-MFP_C"/>
    <property type="match status" value="1"/>
</dbReference>
<reference evidence="10" key="1">
    <citation type="journal article" date="2019" name="Int. J. Syst. Evol. Microbiol.">
        <title>The Global Catalogue of Microorganisms (GCM) 10K type strain sequencing project: providing services to taxonomists for standard genome sequencing and annotation.</title>
        <authorList>
            <consortium name="The Broad Institute Genomics Platform"/>
            <consortium name="The Broad Institute Genome Sequencing Center for Infectious Disease"/>
            <person name="Wu L."/>
            <person name="Ma J."/>
        </authorList>
    </citation>
    <scope>NUCLEOTIDE SEQUENCE [LARGE SCALE GENOMIC DNA]</scope>
    <source>
        <strain evidence="10">JCM 17551</strain>
    </source>
</reference>
<dbReference type="InterPro" id="IPR021647">
    <property type="entry name" value="CusF_Ec"/>
</dbReference>
<protein>
    <submittedName>
        <fullName evidence="9">Efflux RND transporter periplasmic adaptor subunit</fullName>
    </submittedName>
</protein>
<gene>
    <name evidence="9" type="ORF">GCM10022277_32900</name>
</gene>
<dbReference type="Proteomes" id="UP001501565">
    <property type="component" value="Unassembled WGS sequence"/>
</dbReference>
<organism evidence="9 10">
    <name type="scientific">Litoribacillus peritrichatus</name>
    <dbReference type="NCBI Taxonomy" id="718191"/>
    <lineage>
        <taxon>Bacteria</taxon>
        <taxon>Pseudomonadati</taxon>
        <taxon>Pseudomonadota</taxon>
        <taxon>Gammaproteobacteria</taxon>
        <taxon>Oceanospirillales</taxon>
        <taxon>Oceanospirillaceae</taxon>
        <taxon>Litoribacillus</taxon>
    </lineage>
</organism>
<evidence type="ECO:0000256" key="4">
    <source>
        <dbReference type="SAM" id="Phobius"/>
    </source>
</evidence>
<evidence type="ECO:0000259" key="6">
    <source>
        <dbReference type="Pfam" id="PF25919"/>
    </source>
</evidence>
<dbReference type="RefSeq" id="WP_344799681.1">
    <property type="nucleotide sequence ID" value="NZ_BAABBN010000012.1"/>
</dbReference>
<dbReference type="InterPro" id="IPR006143">
    <property type="entry name" value="RND_pump_MFP"/>
</dbReference>
<dbReference type="EMBL" id="BAABBN010000012">
    <property type="protein sequence ID" value="GAA3933751.1"/>
    <property type="molecule type" value="Genomic_DNA"/>
</dbReference>
<dbReference type="PANTHER" id="PTHR30097">
    <property type="entry name" value="CATION EFFLUX SYSTEM PROTEIN CUSB"/>
    <property type="match status" value="1"/>
</dbReference>
<proteinExistence type="inferred from homology"/>
<name>A0ABP7N039_9GAMM</name>
<dbReference type="InterPro" id="IPR058792">
    <property type="entry name" value="Beta-barrel_RND_2"/>
</dbReference>
<comment type="similarity">
    <text evidence="1">Belongs to the membrane fusion protein (MFP) (TC 8.A.1) family.</text>
</comment>
<keyword evidence="2" id="KW-0813">Transport</keyword>
<dbReference type="SUPFAM" id="SSF111369">
    <property type="entry name" value="HlyD-like secretion proteins"/>
    <property type="match status" value="1"/>
</dbReference>